<protein>
    <submittedName>
        <fullName evidence="1">Uncharacterized protein</fullName>
    </submittedName>
</protein>
<proteinExistence type="predicted"/>
<gene>
    <name evidence="1" type="ORF">PM10SUCC1_20200</name>
</gene>
<accession>A0A9W6LMN2</accession>
<reference evidence="1" key="1">
    <citation type="submission" date="2022-12" db="EMBL/GenBank/DDBJ databases">
        <title>Reference genome sequencing for broad-spectrum identification of bacterial and archaeal isolates by mass spectrometry.</title>
        <authorList>
            <person name="Sekiguchi Y."/>
            <person name="Tourlousse D.M."/>
        </authorList>
    </citation>
    <scope>NUCLEOTIDE SEQUENCE</scope>
    <source>
        <strain evidence="1">10succ1</strain>
    </source>
</reference>
<keyword evidence="2" id="KW-1185">Reference proteome</keyword>
<sequence length="65" mass="7398">MNRGVALSISELKRILKVRGHGGMKLSGLKTRRGYLLTVEEGEYFFDLVVEGEEKFMIKDIYSTS</sequence>
<comment type="caution">
    <text evidence="1">The sequence shown here is derived from an EMBL/GenBank/DDBJ whole genome shotgun (WGS) entry which is preliminary data.</text>
</comment>
<dbReference type="EMBL" id="BSDY01000008">
    <property type="protein sequence ID" value="GLI56506.1"/>
    <property type="molecule type" value="Genomic_DNA"/>
</dbReference>
<evidence type="ECO:0000313" key="2">
    <source>
        <dbReference type="Proteomes" id="UP001144471"/>
    </source>
</evidence>
<evidence type="ECO:0000313" key="1">
    <source>
        <dbReference type="EMBL" id="GLI56506.1"/>
    </source>
</evidence>
<organism evidence="1 2">
    <name type="scientific">Propionigenium maris DSM 9537</name>
    <dbReference type="NCBI Taxonomy" id="1123000"/>
    <lineage>
        <taxon>Bacteria</taxon>
        <taxon>Fusobacteriati</taxon>
        <taxon>Fusobacteriota</taxon>
        <taxon>Fusobacteriia</taxon>
        <taxon>Fusobacteriales</taxon>
        <taxon>Fusobacteriaceae</taxon>
        <taxon>Propionigenium</taxon>
    </lineage>
</organism>
<dbReference type="Proteomes" id="UP001144471">
    <property type="component" value="Unassembled WGS sequence"/>
</dbReference>
<name>A0A9W6LMN2_9FUSO</name>
<dbReference type="AlphaFoldDB" id="A0A9W6LMN2"/>